<comment type="subunit">
    <text evidence="7">Homodimer.</text>
</comment>
<evidence type="ECO:0000259" key="9">
    <source>
        <dbReference type="Pfam" id="PF02882"/>
    </source>
</evidence>
<dbReference type="SUPFAM" id="SSF53223">
    <property type="entry name" value="Aminoacid dehydrogenase-like, N-terminal domain"/>
    <property type="match status" value="1"/>
</dbReference>
<dbReference type="CDD" id="cd01080">
    <property type="entry name" value="NAD_bind_m-THF_DH_Cyclohyd"/>
    <property type="match status" value="1"/>
</dbReference>
<dbReference type="InterPro" id="IPR020867">
    <property type="entry name" value="THF_DH/CycHdrlase_CS"/>
</dbReference>
<evidence type="ECO:0000256" key="6">
    <source>
        <dbReference type="ARBA" id="ARBA00023268"/>
    </source>
</evidence>
<dbReference type="PROSITE" id="PS00767">
    <property type="entry name" value="THF_DHG_CYH_2"/>
    <property type="match status" value="1"/>
</dbReference>
<dbReference type="PRINTS" id="PR00085">
    <property type="entry name" value="THFDHDRGNASE"/>
</dbReference>
<evidence type="ECO:0000256" key="4">
    <source>
        <dbReference type="ARBA" id="ARBA00022857"/>
    </source>
</evidence>
<dbReference type="InterPro" id="IPR000672">
    <property type="entry name" value="THF_DH/CycHdrlase"/>
</dbReference>
<dbReference type="InterPro" id="IPR020630">
    <property type="entry name" value="THF_DH/CycHdrlase_cat_dom"/>
</dbReference>
<comment type="pathway">
    <text evidence="1 7">One-carbon metabolism; tetrahydrofolate interconversion.</text>
</comment>
<name>A0ABY6HMG5_9ARCH</name>
<dbReference type="EC" id="1.5.1.5" evidence="7"/>
<accession>A0ABY6HMG5</accession>
<comment type="catalytic activity">
    <reaction evidence="7">
        <text>(6R)-5,10-methylene-5,6,7,8-tetrahydrofolate + NADP(+) = (6R)-5,10-methenyltetrahydrofolate + NADPH</text>
        <dbReference type="Rhea" id="RHEA:22812"/>
        <dbReference type="ChEBI" id="CHEBI:15636"/>
        <dbReference type="ChEBI" id="CHEBI:57455"/>
        <dbReference type="ChEBI" id="CHEBI:57783"/>
        <dbReference type="ChEBI" id="CHEBI:58349"/>
        <dbReference type="EC" id="1.5.1.5"/>
    </reaction>
</comment>
<dbReference type="Gene3D" id="3.40.50.720">
    <property type="entry name" value="NAD(P)-binding Rossmann-like Domain"/>
    <property type="match status" value="1"/>
</dbReference>
<gene>
    <name evidence="7" type="primary">folD</name>
    <name evidence="10" type="ORF">NEF87_000994</name>
</gene>
<dbReference type="PANTHER" id="PTHR48099:SF5">
    <property type="entry name" value="C-1-TETRAHYDROFOLATE SYNTHASE, CYTOPLASMIC"/>
    <property type="match status" value="1"/>
</dbReference>
<dbReference type="InterPro" id="IPR020631">
    <property type="entry name" value="THF_DH/CycHdrlase_NAD-bd_dom"/>
</dbReference>
<keyword evidence="5 7" id="KW-0560">Oxidoreductase</keyword>
<evidence type="ECO:0000256" key="3">
    <source>
        <dbReference type="ARBA" id="ARBA00022801"/>
    </source>
</evidence>
<dbReference type="Pfam" id="PF00763">
    <property type="entry name" value="THF_DHG_CYH"/>
    <property type="match status" value="1"/>
</dbReference>
<organism evidence="10 11">
    <name type="scientific">Candidatus Lokiarchaeum ossiferum</name>
    <dbReference type="NCBI Taxonomy" id="2951803"/>
    <lineage>
        <taxon>Archaea</taxon>
        <taxon>Promethearchaeati</taxon>
        <taxon>Promethearchaeota</taxon>
        <taxon>Promethearchaeia</taxon>
        <taxon>Promethearchaeales</taxon>
        <taxon>Promethearchaeaceae</taxon>
        <taxon>Candidatus Lokiarchaeum</taxon>
    </lineage>
</organism>
<dbReference type="Gene3D" id="3.40.50.10860">
    <property type="entry name" value="Leucine Dehydrogenase, chain A, domain 1"/>
    <property type="match status" value="1"/>
</dbReference>
<evidence type="ECO:0000313" key="10">
    <source>
        <dbReference type="EMBL" id="UYP44709.1"/>
    </source>
</evidence>
<sequence>MEPLILDGRKLKEKLMADLKQKITENLSKFNRPPGLATVLVGNDKASQVYVNMKNKTCDAVGIRSFKKIFPENISIEKLYKHIESLNSDPTVDGILVQMPLPKHLRQYESKVMEMIASDKDVDGFHPNSIGLNTFGDETYGSCTPKGMIRLLEENNIPIDGQEVVIVNRTNVIGKPIVMMFLNRSATVTVCHSHTRDLDFHLKRADIIAVGVGKINFITKDRIKEGVVLLDAGINRTDDGILVGDVDYDSVFSKCSAITPVPGGVGPMTIAMLMENTFLSYMRREKK</sequence>
<evidence type="ECO:0000259" key="8">
    <source>
        <dbReference type="Pfam" id="PF00763"/>
    </source>
</evidence>
<reference evidence="10" key="1">
    <citation type="submission" date="2022-09" db="EMBL/GenBank/DDBJ databases">
        <title>Actin cytoskeleton and complex cell architecture in an #Asgard archaeon.</title>
        <authorList>
            <person name="Ponce Toledo R.I."/>
            <person name="Schleper C."/>
            <person name="Rodrigues Oliveira T."/>
            <person name="Wollweber F."/>
            <person name="Xu J."/>
            <person name="Rittmann S."/>
            <person name="Klingl A."/>
            <person name="Pilhofer M."/>
        </authorList>
    </citation>
    <scope>NUCLEOTIDE SEQUENCE</scope>
    <source>
        <strain evidence="10">B-35</strain>
    </source>
</reference>
<dbReference type="EC" id="3.5.4.9" evidence="7"/>
<keyword evidence="7" id="KW-0486">Methionine biosynthesis</keyword>
<dbReference type="InterPro" id="IPR046346">
    <property type="entry name" value="Aminoacid_DH-like_N_sf"/>
</dbReference>
<keyword evidence="2 7" id="KW-0554">One-carbon metabolism</keyword>
<protein>
    <recommendedName>
        <fullName evidence="7">Bifunctional protein FolD</fullName>
    </recommendedName>
    <domain>
        <recommendedName>
            <fullName evidence="7">Methylenetetrahydrofolate dehydrogenase</fullName>
            <ecNumber evidence="7">1.5.1.5</ecNumber>
        </recommendedName>
    </domain>
    <domain>
        <recommendedName>
            <fullName evidence="7">Methenyltetrahydrofolate cyclohydrolase</fullName>
            <ecNumber evidence="7">3.5.4.9</ecNumber>
        </recommendedName>
    </domain>
</protein>
<keyword evidence="6 7" id="KW-0511">Multifunctional enzyme</keyword>
<dbReference type="EMBL" id="CP104013">
    <property type="protein sequence ID" value="UYP44709.1"/>
    <property type="molecule type" value="Genomic_DNA"/>
</dbReference>
<comment type="caution">
    <text evidence="7">Lacks conserved residue(s) required for the propagation of feature annotation.</text>
</comment>
<keyword evidence="7" id="KW-0028">Amino-acid biosynthesis</keyword>
<evidence type="ECO:0000256" key="7">
    <source>
        <dbReference type="HAMAP-Rule" id="MF_01576"/>
    </source>
</evidence>
<comment type="function">
    <text evidence="7">Catalyzes the oxidation of 5,10-methylenetetrahydrofolate to 5,10-methenyltetrahydrofolate and then the hydrolysis of 5,10-methenyltetrahydrofolate to 10-formyltetrahydrofolate.</text>
</comment>
<proteinExistence type="inferred from homology"/>
<comment type="similarity">
    <text evidence="7">Belongs to the tetrahydrofolate dehydrogenase/cyclohydrolase family.</text>
</comment>
<dbReference type="HAMAP" id="MF_01576">
    <property type="entry name" value="THF_DHG_CYH"/>
    <property type="match status" value="1"/>
</dbReference>
<dbReference type="Proteomes" id="UP001208689">
    <property type="component" value="Chromosome"/>
</dbReference>
<evidence type="ECO:0000313" key="11">
    <source>
        <dbReference type="Proteomes" id="UP001208689"/>
    </source>
</evidence>
<keyword evidence="7" id="KW-0368">Histidine biosynthesis</keyword>
<feature type="domain" description="Tetrahydrofolate dehydrogenase/cyclohydrolase NAD(P)-binding" evidence="9">
    <location>
        <begin position="142"/>
        <end position="283"/>
    </location>
</feature>
<feature type="domain" description="Tetrahydrofolate dehydrogenase/cyclohydrolase catalytic" evidence="8">
    <location>
        <begin position="6"/>
        <end position="123"/>
    </location>
</feature>
<dbReference type="InterPro" id="IPR036291">
    <property type="entry name" value="NAD(P)-bd_dom_sf"/>
</dbReference>
<keyword evidence="11" id="KW-1185">Reference proteome</keyword>
<feature type="binding site" evidence="7">
    <location>
        <position position="234"/>
    </location>
    <ligand>
        <name>NADP(+)</name>
        <dbReference type="ChEBI" id="CHEBI:58349"/>
    </ligand>
</feature>
<dbReference type="PANTHER" id="PTHR48099">
    <property type="entry name" value="C-1-TETRAHYDROFOLATE SYNTHASE, CYTOPLASMIC-RELATED"/>
    <property type="match status" value="1"/>
</dbReference>
<keyword evidence="4 7" id="KW-0521">NADP</keyword>
<evidence type="ECO:0000256" key="5">
    <source>
        <dbReference type="ARBA" id="ARBA00023002"/>
    </source>
</evidence>
<comment type="catalytic activity">
    <reaction evidence="7">
        <text>(6R)-5,10-methenyltetrahydrofolate + H2O = (6R)-10-formyltetrahydrofolate + H(+)</text>
        <dbReference type="Rhea" id="RHEA:23700"/>
        <dbReference type="ChEBI" id="CHEBI:15377"/>
        <dbReference type="ChEBI" id="CHEBI:15378"/>
        <dbReference type="ChEBI" id="CHEBI:57455"/>
        <dbReference type="ChEBI" id="CHEBI:195366"/>
        <dbReference type="EC" id="3.5.4.9"/>
    </reaction>
</comment>
<keyword evidence="7" id="KW-0658">Purine biosynthesis</keyword>
<keyword evidence="3 7" id="KW-0378">Hydrolase</keyword>
<evidence type="ECO:0000256" key="2">
    <source>
        <dbReference type="ARBA" id="ARBA00022563"/>
    </source>
</evidence>
<dbReference type="Pfam" id="PF02882">
    <property type="entry name" value="THF_DHG_CYH_C"/>
    <property type="match status" value="1"/>
</dbReference>
<dbReference type="SUPFAM" id="SSF51735">
    <property type="entry name" value="NAD(P)-binding Rossmann-fold domains"/>
    <property type="match status" value="1"/>
</dbReference>
<evidence type="ECO:0000256" key="1">
    <source>
        <dbReference type="ARBA" id="ARBA00004777"/>
    </source>
</evidence>